<evidence type="ECO:0000259" key="2">
    <source>
        <dbReference type="Pfam" id="PF03779"/>
    </source>
</evidence>
<gene>
    <name evidence="3" type="ORF">UT41_C0001G0155</name>
</gene>
<feature type="transmembrane region" description="Helical" evidence="1">
    <location>
        <begin position="31"/>
        <end position="50"/>
    </location>
</feature>
<keyword evidence="1" id="KW-0472">Membrane</keyword>
<sequence>MNYFSWAKLALGLWVFLSPWVLGFAGYPLALWSNVLSGAGIVVIMLWSIFNKKSEVK</sequence>
<name>A0A0G0NII4_9BACT</name>
<evidence type="ECO:0000313" key="4">
    <source>
        <dbReference type="Proteomes" id="UP000034665"/>
    </source>
</evidence>
<evidence type="ECO:0000256" key="1">
    <source>
        <dbReference type="SAM" id="Phobius"/>
    </source>
</evidence>
<reference evidence="3 4" key="1">
    <citation type="journal article" date="2015" name="Nature">
        <title>rRNA introns, odd ribosomes, and small enigmatic genomes across a large radiation of phyla.</title>
        <authorList>
            <person name="Brown C.T."/>
            <person name="Hug L.A."/>
            <person name="Thomas B.C."/>
            <person name="Sharon I."/>
            <person name="Castelle C.J."/>
            <person name="Singh A."/>
            <person name="Wilkins M.J."/>
            <person name="Williams K.H."/>
            <person name="Banfield J.F."/>
        </authorList>
    </citation>
    <scope>NUCLEOTIDE SEQUENCE [LARGE SCALE GENOMIC DNA]</scope>
</reference>
<keyword evidence="1" id="KW-1133">Transmembrane helix</keyword>
<accession>A0A0G0NII4</accession>
<feature type="transmembrane region" description="Helical" evidence="1">
    <location>
        <begin position="7"/>
        <end position="25"/>
    </location>
</feature>
<dbReference type="Proteomes" id="UP000034665">
    <property type="component" value="Unassembled WGS sequence"/>
</dbReference>
<dbReference type="InterPro" id="IPR005530">
    <property type="entry name" value="SPW"/>
</dbReference>
<proteinExistence type="predicted"/>
<feature type="domain" description="SPW repeat-containing integral membrane" evidence="2">
    <location>
        <begin position="5"/>
        <end position="52"/>
    </location>
</feature>
<protein>
    <submittedName>
        <fullName evidence="3">SPW repeat protein</fullName>
    </submittedName>
</protein>
<dbReference type="EMBL" id="LBWR01000001">
    <property type="protein sequence ID" value="KKR12611.1"/>
    <property type="molecule type" value="Genomic_DNA"/>
</dbReference>
<comment type="caution">
    <text evidence="3">The sequence shown here is derived from an EMBL/GenBank/DDBJ whole genome shotgun (WGS) entry which is preliminary data.</text>
</comment>
<dbReference type="STRING" id="1619013.UT41_C0001G0155"/>
<evidence type="ECO:0000313" key="3">
    <source>
        <dbReference type="EMBL" id="KKR12611.1"/>
    </source>
</evidence>
<dbReference type="AlphaFoldDB" id="A0A0G0NII4"/>
<dbReference type="Pfam" id="PF03779">
    <property type="entry name" value="SPW"/>
    <property type="match status" value="1"/>
</dbReference>
<keyword evidence="1" id="KW-0812">Transmembrane</keyword>
<organism evidence="3 4">
    <name type="scientific">Candidatus Wolfebacteria bacterium GW2011_GWC2_39_22</name>
    <dbReference type="NCBI Taxonomy" id="1619013"/>
    <lineage>
        <taxon>Bacteria</taxon>
        <taxon>Candidatus Wolfeibacteriota</taxon>
    </lineage>
</organism>